<accession>A0A812PTZ3</accession>
<evidence type="ECO:0000313" key="2">
    <source>
        <dbReference type="Proteomes" id="UP000649617"/>
    </source>
</evidence>
<protein>
    <submittedName>
        <fullName evidence="1">Uncharacterized protein</fullName>
    </submittedName>
</protein>
<evidence type="ECO:0000313" key="1">
    <source>
        <dbReference type="EMBL" id="CAE7369589.1"/>
    </source>
</evidence>
<dbReference type="OrthoDB" id="10274519at2759"/>
<name>A0A812PTZ3_SYMPI</name>
<dbReference type="Proteomes" id="UP000649617">
    <property type="component" value="Unassembled WGS sequence"/>
</dbReference>
<reference evidence="1" key="1">
    <citation type="submission" date="2021-02" db="EMBL/GenBank/DDBJ databases">
        <authorList>
            <person name="Dougan E. K."/>
            <person name="Rhodes N."/>
            <person name="Thang M."/>
            <person name="Chan C."/>
        </authorList>
    </citation>
    <scope>NUCLEOTIDE SEQUENCE</scope>
</reference>
<comment type="caution">
    <text evidence="1">The sequence shown here is derived from an EMBL/GenBank/DDBJ whole genome shotgun (WGS) entry which is preliminary data.</text>
</comment>
<gene>
    <name evidence="1" type="ORF">SPIL2461_LOCUS8975</name>
</gene>
<sequence>MMLWLAFLPMAAALDEECLLQSQAVTKDSAADSLDLPDCSDLKAIESFCKVEAHRGPARGSTCTFSCEHDGSVKNLVHGGSKGIELVSDSAGEENPMHTNFVSLPHVNCYDGRGAHSYGMEDWKSKGYKTSDNGCAHDCYHNSGCGGYVYFFAQGMCFQRTYISPDPIGECELGQIGTESWTFTTNIKKKSTPRGRGALGSFFEIPHVNCYNGRGGSDQGVEQSQGIKGSEEDCANHCNMADAACSAFVHMSAHGGLCFLRRWVSSDPVGECEKGQIGTESWLFTTYVS</sequence>
<dbReference type="AlphaFoldDB" id="A0A812PTZ3"/>
<keyword evidence="2" id="KW-1185">Reference proteome</keyword>
<dbReference type="EMBL" id="CAJNIZ010015114">
    <property type="protein sequence ID" value="CAE7369589.1"/>
    <property type="molecule type" value="Genomic_DNA"/>
</dbReference>
<proteinExistence type="predicted"/>
<organism evidence="1 2">
    <name type="scientific">Symbiodinium pilosum</name>
    <name type="common">Dinoflagellate</name>
    <dbReference type="NCBI Taxonomy" id="2952"/>
    <lineage>
        <taxon>Eukaryota</taxon>
        <taxon>Sar</taxon>
        <taxon>Alveolata</taxon>
        <taxon>Dinophyceae</taxon>
        <taxon>Suessiales</taxon>
        <taxon>Symbiodiniaceae</taxon>
        <taxon>Symbiodinium</taxon>
    </lineage>
</organism>